<dbReference type="InterPro" id="IPR023346">
    <property type="entry name" value="Lysozyme-like_dom_sf"/>
</dbReference>
<feature type="region of interest" description="Disordered" evidence="9">
    <location>
        <begin position="719"/>
        <end position="740"/>
    </location>
</feature>
<feature type="compositionally biased region" description="Polar residues" evidence="9">
    <location>
        <begin position="759"/>
        <end position="772"/>
    </location>
</feature>
<dbReference type="NCBIfam" id="TIGR02074">
    <property type="entry name" value="PBP_1a_fam"/>
    <property type="match status" value="1"/>
</dbReference>
<dbReference type="Pfam" id="PF00912">
    <property type="entry name" value="Transgly"/>
    <property type="match status" value="1"/>
</dbReference>
<feature type="region of interest" description="Disordered" evidence="9">
    <location>
        <begin position="757"/>
        <end position="1011"/>
    </location>
</feature>
<sequence length="1011" mass="110046">MADQNSQTRAARRKQQGKKTKNKKKQPMWKKVIKIILLLFLILFLGGAAVGAYWIAQAPDIDEEQLNVPFASTLYDKNGEPFTNLSSDEKRQEVNFEELPDLLIDAVTATEDVRFFDHNGIDIRRIGGAIQGNFTGGFGSQGASTITQQVVERAFLSNEKKVSIKVQEMWMAMKLERQYSKEEIMEMYLNTIFYGNHAYGVAQAAETYFGKEDLDDLTLPEAAILAGLPQRPTAYNPIENPELTEERMNTVLNLMVRHGKITEEEAEEAKSVDIPSLLTEERPDPSPYDAFVDQVRKEVNEKLEDVDLDSDGLKVHTTLDPDAQPYVEDVMERSDSSPINYPEDTQGAMVVLDTQSGAIQAIGGSINNESDFNYATRGTTQAGSTAKPIMSYGPAVEYNQMSTYHQLDDEGPYELEGSNPVRNATRSYNGWVTARYALQQSLNVPAVKLMEEVGPENSKEFAENLGFEFDSDYLDLREAIGGTSTEVTPIQMAGAYSAFGNEGNYTEPYAVTKVEFSDGREVDLTPDTEKVMEDYTAYMVTDMLKSVVQSGTGTNANVPDLDMAGKTGTTTMDGQEGSRDAWFVGYTTNYTIASWTGGYQSDGSRVPLQDTTLSQQMFQQTMSQLSEGVETADFNRPDSVVDVEVEKGTNPAALASDSTPSDNKVTELFVEGTEPNEVSERYEELDGVSGLSGSYNEDDNSIEVSWDYDADSDDDVNFDVSASIDGGSMQSLSSTSDTSMDISDVEEGAEYTIQVVAESGSTSSDPATTTVQVPGGDEDEEEQEDIPGVSGLSAEYNGEDTIDVSWSYDGPSANFEVSVNGDTQNVGSESIAVSGVTPGDYDISVTPTSEEDSNVQGPSSSTSVTVPEEEGGDEEEESEEEEQPEEENGSDSESDADTDADSDSESSGEENGNDSDGNEDNNNDNNDNNDSGNENDSSNDTDNSNDSNGDNEGNEPDDTENQEEQESESDDSSDNSGDSEEDSDSSDEGSDDVSPQNEDNGDEDSSPEDEE</sequence>
<dbReference type="Gene3D" id="2.60.40.10">
    <property type="entry name" value="Immunoglobulins"/>
    <property type="match status" value="1"/>
</dbReference>
<dbReference type="InterPro" id="IPR001460">
    <property type="entry name" value="PCN-bd_Tpept"/>
</dbReference>
<evidence type="ECO:0000313" key="12">
    <source>
        <dbReference type="Proteomes" id="UP001597041"/>
    </source>
</evidence>
<keyword evidence="6" id="KW-0511">Multifunctional enzyme</keyword>
<dbReference type="PANTHER" id="PTHR32282:SF29">
    <property type="entry name" value="PENICILLIN-BINDING PROTEIN 1A"/>
    <property type="match status" value="1"/>
</dbReference>
<dbReference type="PROSITE" id="PS50853">
    <property type="entry name" value="FN3"/>
    <property type="match status" value="1"/>
</dbReference>
<dbReference type="Gene3D" id="3.40.710.10">
    <property type="entry name" value="DD-peptidase/beta-lactamase superfamily"/>
    <property type="match status" value="1"/>
</dbReference>
<organism evidence="11 12">
    <name type="scientific">Oceanobacillus locisalsi</name>
    <dbReference type="NCBI Taxonomy" id="546107"/>
    <lineage>
        <taxon>Bacteria</taxon>
        <taxon>Bacillati</taxon>
        <taxon>Bacillota</taxon>
        <taxon>Bacilli</taxon>
        <taxon>Bacillales</taxon>
        <taxon>Bacillaceae</taxon>
        <taxon>Oceanobacillus</taxon>
    </lineage>
</organism>
<evidence type="ECO:0000256" key="9">
    <source>
        <dbReference type="SAM" id="MobiDB-lite"/>
    </source>
</evidence>
<feature type="compositionally biased region" description="Low complexity" evidence="9">
    <location>
        <begin position="857"/>
        <end position="866"/>
    </location>
</feature>
<keyword evidence="5" id="KW-0378">Hydrolase</keyword>
<dbReference type="InterPro" id="IPR050396">
    <property type="entry name" value="Glycosyltr_51/Transpeptidase"/>
</dbReference>
<dbReference type="InterPro" id="IPR036950">
    <property type="entry name" value="PBP_transglycosylase"/>
</dbReference>
<dbReference type="InterPro" id="IPR012338">
    <property type="entry name" value="Beta-lactam/transpept-like"/>
</dbReference>
<comment type="catalytic activity">
    <reaction evidence="7">
        <text>Preferential cleavage: (Ac)2-L-Lys-D-Ala-|-D-Ala. Also transpeptidation of peptidyl-alanyl moieties that are N-acyl substituents of D-alanine.</text>
        <dbReference type="EC" id="3.4.16.4"/>
    </reaction>
</comment>
<feature type="compositionally biased region" description="Basic residues" evidence="9">
    <location>
        <begin position="10"/>
        <end position="25"/>
    </location>
</feature>
<evidence type="ECO:0000256" key="4">
    <source>
        <dbReference type="ARBA" id="ARBA00022679"/>
    </source>
</evidence>
<evidence type="ECO:0000256" key="2">
    <source>
        <dbReference type="ARBA" id="ARBA00022670"/>
    </source>
</evidence>
<feature type="compositionally biased region" description="Acidic residues" evidence="9">
    <location>
        <begin position="776"/>
        <end position="785"/>
    </location>
</feature>
<dbReference type="SUPFAM" id="SSF53955">
    <property type="entry name" value="Lysozyme-like"/>
    <property type="match status" value="1"/>
</dbReference>
<comment type="catalytic activity">
    <reaction evidence="8">
        <text>[GlcNAc-(1-&gt;4)-Mur2Ac(oyl-L-Ala-gamma-D-Glu-L-Lys-D-Ala-D-Ala)](n)-di-trans,octa-cis-undecaprenyl diphosphate + beta-D-GlcNAc-(1-&gt;4)-Mur2Ac(oyl-L-Ala-gamma-D-Glu-L-Lys-D-Ala-D-Ala)-di-trans,octa-cis-undecaprenyl diphosphate = [GlcNAc-(1-&gt;4)-Mur2Ac(oyl-L-Ala-gamma-D-Glu-L-Lys-D-Ala-D-Ala)](n+1)-di-trans,octa-cis-undecaprenyl diphosphate + di-trans,octa-cis-undecaprenyl diphosphate + H(+)</text>
        <dbReference type="Rhea" id="RHEA:23708"/>
        <dbReference type="Rhea" id="RHEA-COMP:9602"/>
        <dbReference type="Rhea" id="RHEA-COMP:9603"/>
        <dbReference type="ChEBI" id="CHEBI:15378"/>
        <dbReference type="ChEBI" id="CHEBI:58405"/>
        <dbReference type="ChEBI" id="CHEBI:60033"/>
        <dbReference type="ChEBI" id="CHEBI:78435"/>
        <dbReference type="EC" id="2.4.99.28"/>
    </reaction>
</comment>
<gene>
    <name evidence="11" type="ORF">ACFQ19_04180</name>
</gene>
<evidence type="ECO:0000256" key="7">
    <source>
        <dbReference type="ARBA" id="ARBA00034000"/>
    </source>
</evidence>
<dbReference type="SMART" id="SM00060">
    <property type="entry name" value="FN3"/>
    <property type="match status" value="2"/>
</dbReference>
<feature type="compositionally biased region" description="Polar residues" evidence="9">
    <location>
        <begin position="815"/>
        <end position="828"/>
    </location>
</feature>
<dbReference type="Proteomes" id="UP001597041">
    <property type="component" value="Unassembled WGS sequence"/>
</dbReference>
<evidence type="ECO:0000256" key="8">
    <source>
        <dbReference type="ARBA" id="ARBA00049902"/>
    </source>
</evidence>
<keyword evidence="12" id="KW-1185">Reference proteome</keyword>
<dbReference type="InterPro" id="IPR036116">
    <property type="entry name" value="FN3_sf"/>
</dbReference>
<keyword evidence="2" id="KW-0645">Protease</keyword>
<dbReference type="Pfam" id="PF00041">
    <property type="entry name" value="fn3"/>
    <property type="match status" value="1"/>
</dbReference>
<evidence type="ECO:0000256" key="6">
    <source>
        <dbReference type="ARBA" id="ARBA00023268"/>
    </source>
</evidence>
<reference evidence="12" key="1">
    <citation type="journal article" date="2019" name="Int. J. Syst. Evol. Microbiol.">
        <title>The Global Catalogue of Microorganisms (GCM) 10K type strain sequencing project: providing services to taxonomists for standard genome sequencing and annotation.</title>
        <authorList>
            <consortium name="The Broad Institute Genomics Platform"/>
            <consortium name="The Broad Institute Genome Sequencing Center for Infectious Disease"/>
            <person name="Wu L."/>
            <person name="Ma J."/>
        </authorList>
    </citation>
    <scope>NUCLEOTIDE SEQUENCE [LARGE SCALE GENOMIC DNA]</scope>
    <source>
        <strain evidence="12">CCUG 56608</strain>
    </source>
</reference>
<evidence type="ECO:0000256" key="5">
    <source>
        <dbReference type="ARBA" id="ARBA00022801"/>
    </source>
</evidence>
<feature type="compositionally biased region" description="Acidic residues" evidence="9">
    <location>
        <begin position="999"/>
        <end position="1011"/>
    </location>
</feature>
<proteinExistence type="predicted"/>
<keyword evidence="1" id="KW-0121">Carboxypeptidase</keyword>
<feature type="compositionally biased region" description="Acidic residues" evidence="9">
    <location>
        <begin position="867"/>
        <end position="922"/>
    </location>
</feature>
<dbReference type="SUPFAM" id="SSF49265">
    <property type="entry name" value="Fibronectin type III"/>
    <property type="match status" value="1"/>
</dbReference>
<dbReference type="InterPro" id="IPR003961">
    <property type="entry name" value="FN3_dom"/>
</dbReference>
<name>A0ABW3NFX3_9BACI</name>
<keyword evidence="4" id="KW-0808">Transferase</keyword>
<dbReference type="InterPro" id="IPR001264">
    <property type="entry name" value="Glyco_trans_51"/>
</dbReference>
<evidence type="ECO:0000256" key="1">
    <source>
        <dbReference type="ARBA" id="ARBA00022645"/>
    </source>
</evidence>
<dbReference type="Pfam" id="PF00905">
    <property type="entry name" value="Transpeptidase"/>
    <property type="match status" value="1"/>
</dbReference>
<evidence type="ECO:0000256" key="3">
    <source>
        <dbReference type="ARBA" id="ARBA00022676"/>
    </source>
</evidence>
<dbReference type="PANTHER" id="PTHR32282">
    <property type="entry name" value="BINDING PROTEIN TRANSPEPTIDASE, PUTATIVE-RELATED"/>
    <property type="match status" value="1"/>
</dbReference>
<feature type="domain" description="Fibronectin type-III" evidence="10">
    <location>
        <begin position="687"/>
        <end position="774"/>
    </location>
</feature>
<feature type="compositionally biased region" description="Acidic residues" evidence="9">
    <location>
        <begin position="952"/>
        <end position="991"/>
    </location>
</feature>
<dbReference type="EMBL" id="JBHTKK010000003">
    <property type="protein sequence ID" value="MFD1065216.1"/>
    <property type="molecule type" value="Genomic_DNA"/>
</dbReference>
<dbReference type="SUPFAM" id="SSF56601">
    <property type="entry name" value="beta-lactamase/transpeptidase-like"/>
    <property type="match status" value="1"/>
</dbReference>
<dbReference type="InterPro" id="IPR013783">
    <property type="entry name" value="Ig-like_fold"/>
</dbReference>
<feature type="region of interest" description="Disordered" evidence="9">
    <location>
        <begin position="263"/>
        <end position="287"/>
    </location>
</feature>
<comment type="caution">
    <text evidence="11">The sequence shown here is derived from an EMBL/GenBank/DDBJ whole genome shotgun (WGS) entry which is preliminary data.</text>
</comment>
<accession>A0ABW3NFX3</accession>
<keyword evidence="3" id="KW-0328">Glycosyltransferase</keyword>
<feature type="region of interest" description="Disordered" evidence="9">
    <location>
        <begin position="1"/>
        <end position="25"/>
    </location>
</feature>
<feature type="compositionally biased region" description="Low complexity" evidence="9">
    <location>
        <begin position="923"/>
        <end position="951"/>
    </location>
</feature>
<protein>
    <submittedName>
        <fullName evidence="11">PBP1A family penicillin-binding protein</fullName>
    </submittedName>
</protein>
<dbReference type="RefSeq" id="WP_379590811.1">
    <property type="nucleotide sequence ID" value="NZ_JBHTKK010000003.1"/>
</dbReference>
<evidence type="ECO:0000259" key="10">
    <source>
        <dbReference type="PROSITE" id="PS50853"/>
    </source>
</evidence>
<evidence type="ECO:0000313" key="11">
    <source>
        <dbReference type="EMBL" id="MFD1065216.1"/>
    </source>
</evidence>
<dbReference type="CDD" id="cd00063">
    <property type="entry name" value="FN3"/>
    <property type="match status" value="1"/>
</dbReference>
<dbReference type="Gene3D" id="1.10.3810.10">
    <property type="entry name" value="Biosynthetic peptidoglycan transglycosylase-like"/>
    <property type="match status" value="1"/>
</dbReference>